<organism evidence="1 2">
    <name type="scientific">Providencia rustigianii</name>
    <dbReference type="NCBI Taxonomy" id="158850"/>
    <lineage>
        <taxon>Bacteria</taxon>
        <taxon>Pseudomonadati</taxon>
        <taxon>Pseudomonadota</taxon>
        <taxon>Gammaproteobacteria</taxon>
        <taxon>Enterobacterales</taxon>
        <taxon>Morganellaceae</taxon>
        <taxon>Providencia</taxon>
    </lineage>
</organism>
<gene>
    <name evidence="1" type="ORF">NCTC12026_02700</name>
</gene>
<dbReference type="RefSeq" id="WP_006814934.1">
    <property type="nucleotide sequence ID" value="NZ_AP018946.1"/>
</dbReference>
<evidence type="ECO:0000313" key="2">
    <source>
        <dbReference type="Proteomes" id="UP000255129"/>
    </source>
</evidence>
<accession>A0A379G5F4</accession>
<dbReference type="Proteomes" id="UP000255129">
    <property type="component" value="Unassembled WGS sequence"/>
</dbReference>
<reference evidence="1 2" key="1">
    <citation type="submission" date="2018-06" db="EMBL/GenBank/DDBJ databases">
        <authorList>
            <consortium name="Pathogen Informatics"/>
            <person name="Doyle S."/>
        </authorList>
    </citation>
    <scope>NUCLEOTIDE SEQUENCE [LARGE SCALE GENOMIC DNA]</scope>
    <source>
        <strain evidence="1 2">NCTC12026</strain>
    </source>
</reference>
<evidence type="ECO:0000313" key="1">
    <source>
        <dbReference type="EMBL" id="SUC36279.1"/>
    </source>
</evidence>
<dbReference type="GeneID" id="93423046"/>
<sequence>MGTLEKLLANCSPKMRQEIDEEVIELRRDIESSKVLSGKLIVPPEDEPTSGATVSL</sequence>
<dbReference type="EMBL" id="UGUA01000002">
    <property type="protein sequence ID" value="SUC36279.1"/>
    <property type="molecule type" value="Genomic_DNA"/>
</dbReference>
<protein>
    <submittedName>
        <fullName evidence="1">Uncharacterized protein</fullName>
    </submittedName>
</protein>
<name>A0A379G5F4_9GAMM</name>
<proteinExistence type="predicted"/>
<dbReference type="AlphaFoldDB" id="A0A379G5F4"/>